<accession>A0A1G9R5Y8</accession>
<reference evidence="4 5" key="1">
    <citation type="submission" date="2016-10" db="EMBL/GenBank/DDBJ databases">
        <authorList>
            <person name="de Groot N.N."/>
        </authorList>
    </citation>
    <scope>NUCLEOTIDE SEQUENCE [LARGE SCALE GENOMIC DNA]</scope>
    <source>
        <strain evidence="4 5">DSM 16077</strain>
    </source>
</reference>
<evidence type="ECO:0000313" key="4">
    <source>
        <dbReference type="EMBL" id="SDM18247.1"/>
    </source>
</evidence>
<dbReference type="AlphaFoldDB" id="A0A1G9R5Y8"/>
<keyword evidence="4" id="KW-0808">Transferase</keyword>
<sequence length="210" mass="23965">MTRKPDLTLFHAPQTRSIRVRWLLEEMQLPYQLHTVQFATRPAGDESYALIHPLRKVPALKDGDETVLDSIAIMQYLLGRYGPSPLEIASDEAEFGRYLHWLNFGESGMTMAVSLLLAHTQLLPEDKRDPNLAAWARQETGKLLGFASEHGIGDREFIAGDRFTAADISMIYMFYLLKLIRQFGDAPDNLKTYFDRMTARESWVIASSRD</sequence>
<dbReference type="RefSeq" id="WP_091768868.1">
    <property type="nucleotide sequence ID" value="NZ_FNHG01000006.1"/>
</dbReference>
<dbReference type="OrthoDB" id="9810080at2"/>
<dbReference type="InterPro" id="IPR010987">
    <property type="entry name" value="Glutathione-S-Trfase_C-like"/>
</dbReference>
<dbReference type="PROSITE" id="PS50405">
    <property type="entry name" value="GST_CTER"/>
    <property type="match status" value="1"/>
</dbReference>
<dbReference type="Proteomes" id="UP000199759">
    <property type="component" value="Unassembled WGS sequence"/>
</dbReference>
<evidence type="ECO:0000259" key="2">
    <source>
        <dbReference type="PROSITE" id="PS50404"/>
    </source>
</evidence>
<organism evidence="4 5">
    <name type="scientific">Maricaulis salignorans</name>
    <dbReference type="NCBI Taxonomy" id="144026"/>
    <lineage>
        <taxon>Bacteria</taxon>
        <taxon>Pseudomonadati</taxon>
        <taxon>Pseudomonadota</taxon>
        <taxon>Alphaproteobacteria</taxon>
        <taxon>Maricaulales</taxon>
        <taxon>Maricaulaceae</taxon>
        <taxon>Maricaulis</taxon>
    </lineage>
</organism>
<keyword evidence="5" id="KW-1185">Reference proteome</keyword>
<dbReference type="InterPro" id="IPR036249">
    <property type="entry name" value="Thioredoxin-like_sf"/>
</dbReference>
<dbReference type="InterPro" id="IPR004046">
    <property type="entry name" value="GST_C"/>
</dbReference>
<dbReference type="Pfam" id="PF02798">
    <property type="entry name" value="GST_N"/>
    <property type="match status" value="1"/>
</dbReference>
<evidence type="ECO:0000256" key="1">
    <source>
        <dbReference type="RuleBase" id="RU003494"/>
    </source>
</evidence>
<comment type="similarity">
    <text evidence="1">Belongs to the GST superfamily.</text>
</comment>
<dbReference type="PANTHER" id="PTHR44051">
    <property type="entry name" value="GLUTATHIONE S-TRANSFERASE-RELATED"/>
    <property type="match status" value="1"/>
</dbReference>
<dbReference type="InterPro" id="IPR004045">
    <property type="entry name" value="Glutathione_S-Trfase_N"/>
</dbReference>
<proteinExistence type="inferred from homology"/>
<dbReference type="SFLD" id="SFLDG01150">
    <property type="entry name" value="Main.1:_Beta-like"/>
    <property type="match status" value="1"/>
</dbReference>
<dbReference type="Gene3D" id="1.20.1050.10">
    <property type="match status" value="1"/>
</dbReference>
<dbReference type="SFLD" id="SFLDG00358">
    <property type="entry name" value="Main_(cytGST)"/>
    <property type="match status" value="1"/>
</dbReference>
<dbReference type="PROSITE" id="PS50404">
    <property type="entry name" value="GST_NTER"/>
    <property type="match status" value="1"/>
</dbReference>
<protein>
    <submittedName>
        <fullName evidence="4">Glutathione S-transferase</fullName>
    </submittedName>
</protein>
<dbReference type="PANTHER" id="PTHR44051:SF8">
    <property type="entry name" value="GLUTATHIONE S-TRANSFERASE GSTA"/>
    <property type="match status" value="1"/>
</dbReference>
<dbReference type="GO" id="GO:0016740">
    <property type="term" value="F:transferase activity"/>
    <property type="evidence" value="ECO:0007669"/>
    <property type="project" value="UniProtKB-KW"/>
</dbReference>
<dbReference type="CDD" id="cd03046">
    <property type="entry name" value="GST_N_GTT1_like"/>
    <property type="match status" value="1"/>
</dbReference>
<feature type="domain" description="GST C-terminal" evidence="3">
    <location>
        <begin position="91"/>
        <end position="210"/>
    </location>
</feature>
<dbReference type="SUPFAM" id="SSF47616">
    <property type="entry name" value="GST C-terminal domain-like"/>
    <property type="match status" value="1"/>
</dbReference>
<dbReference type="InterPro" id="IPR040079">
    <property type="entry name" value="Glutathione_S-Trfase"/>
</dbReference>
<dbReference type="EMBL" id="FNHG01000006">
    <property type="protein sequence ID" value="SDM18247.1"/>
    <property type="molecule type" value="Genomic_DNA"/>
</dbReference>
<evidence type="ECO:0000313" key="5">
    <source>
        <dbReference type="Proteomes" id="UP000199759"/>
    </source>
</evidence>
<name>A0A1G9R5Y8_9PROT</name>
<dbReference type="STRING" id="144026.SAMN04488568_10666"/>
<dbReference type="InterPro" id="IPR036282">
    <property type="entry name" value="Glutathione-S-Trfase_C_sf"/>
</dbReference>
<dbReference type="Gene3D" id="3.40.30.10">
    <property type="entry name" value="Glutaredoxin"/>
    <property type="match status" value="1"/>
</dbReference>
<dbReference type="SFLD" id="SFLDS00019">
    <property type="entry name" value="Glutathione_Transferase_(cytos"/>
    <property type="match status" value="1"/>
</dbReference>
<dbReference type="SUPFAM" id="SSF52833">
    <property type="entry name" value="Thioredoxin-like"/>
    <property type="match status" value="1"/>
</dbReference>
<dbReference type="Pfam" id="PF00043">
    <property type="entry name" value="GST_C"/>
    <property type="match status" value="1"/>
</dbReference>
<gene>
    <name evidence="4" type="ORF">SAMN04488568_10666</name>
</gene>
<evidence type="ECO:0000259" key="3">
    <source>
        <dbReference type="PROSITE" id="PS50405"/>
    </source>
</evidence>
<feature type="domain" description="GST N-terminal" evidence="2">
    <location>
        <begin position="4"/>
        <end position="85"/>
    </location>
</feature>